<dbReference type="Proteomes" id="UP000632138">
    <property type="component" value="Unassembled WGS sequence"/>
</dbReference>
<keyword evidence="3" id="KW-1185">Reference proteome</keyword>
<keyword evidence="1" id="KW-0812">Transmembrane</keyword>
<evidence type="ECO:0000313" key="3">
    <source>
        <dbReference type="Proteomes" id="UP000632138"/>
    </source>
</evidence>
<organism evidence="2 3">
    <name type="scientific">Paractinoplanes ovalisporus</name>
    <dbReference type="NCBI Taxonomy" id="2810368"/>
    <lineage>
        <taxon>Bacteria</taxon>
        <taxon>Bacillati</taxon>
        <taxon>Actinomycetota</taxon>
        <taxon>Actinomycetes</taxon>
        <taxon>Micromonosporales</taxon>
        <taxon>Micromonosporaceae</taxon>
        <taxon>Paractinoplanes</taxon>
    </lineage>
</organism>
<comment type="caution">
    <text evidence="2">The sequence shown here is derived from an EMBL/GenBank/DDBJ whole genome shotgun (WGS) entry which is preliminary data.</text>
</comment>
<name>A0ABS2A4I1_9ACTN</name>
<keyword evidence="1" id="KW-0472">Membrane</keyword>
<evidence type="ECO:0000256" key="1">
    <source>
        <dbReference type="SAM" id="Phobius"/>
    </source>
</evidence>
<dbReference type="InterPro" id="IPR007047">
    <property type="entry name" value="Flp_Fap"/>
</dbReference>
<protein>
    <submittedName>
        <fullName evidence="2">Flp family type IVb pilin</fullName>
    </submittedName>
</protein>
<dbReference type="EMBL" id="JAENHP010000001">
    <property type="protein sequence ID" value="MBM2614755.1"/>
    <property type="molecule type" value="Genomic_DNA"/>
</dbReference>
<feature type="transmembrane region" description="Helical" evidence="1">
    <location>
        <begin position="25"/>
        <end position="43"/>
    </location>
</feature>
<dbReference type="RefSeq" id="WP_203374620.1">
    <property type="nucleotide sequence ID" value="NZ_JAENHP010000001.1"/>
</dbReference>
<evidence type="ECO:0000313" key="2">
    <source>
        <dbReference type="EMBL" id="MBM2614755.1"/>
    </source>
</evidence>
<proteinExistence type="predicted"/>
<gene>
    <name evidence="2" type="ORF">JIG36_04195</name>
</gene>
<accession>A0ABS2A4I1</accession>
<sequence>MNFLAAYIQSHLTRKDDEGATAVEYGLLVTLIAIALITGATLFGSKLGDLFTSVGTKLGS</sequence>
<reference evidence="2 3" key="1">
    <citation type="submission" date="2021-01" db="EMBL/GenBank/DDBJ databases">
        <title>Actinoplanes sp. nov. LDG1-06 isolated from lichen.</title>
        <authorList>
            <person name="Saeng-In P."/>
            <person name="Phongsopitanun W."/>
            <person name="Kanchanasin P."/>
            <person name="Yuki M."/>
            <person name="Kudo T."/>
            <person name="Ohkuma M."/>
            <person name="Tanasupawat S."/>
        </authorList>
    </citation>
    <scope>NUCLEOTIDE SEQUENCE [LARGE SCALE GENOMIC DNA]</scope>
    <source>
        <strain evidence="2 3">LDG1-06</strain>
    </source>
</reference>
<keyword evidence="1" id="KW-1133">Transmembrane helix</keyword>
<dbReference type="Pfam" id="PF04964">
    <property type="entry name" value="Flp_Fap"/>
    <property type="match status" value="1"/>
</dbReference>